<reference evidence="7 8" key="1">
    <citation type="submission" date="2018-03" db="EMBL/GenBank/DDBJ databases">
        <title>Diversity of phytobeneficial traits revealed by whole-genome analysis of worldwide-isolated phenazine-producing Pseudomonas spp.</title>
        <authorList>
            <person name="Biessy A."/>
            <person name="Novinscak A."/>
            <person name="Blom J."/>
            <person name="Leger G."/>
            <person name="Thomashow L.S."/>
            <person name="Cazorla F.M."/>
            <person name="Josic D."/>
            <person name="Filion M."/>
        </authorList>
    </citation>
    <scope>NUCLEOTIDE SEQUENCE [LARGE SCALE GENOMIC DNA]</scope>
    <source>
        <strain evidence="7 8">B25</strain>
    </source>
</reference>
<evidence type="ECO:0000256" key="1">
    <source>
        <dbReference type="ARBA" id="ARBA00022491"/>
    </source>
</evidence>
<evidence type="ECO:0000256" key="3">
    <source>
        <dbReference type="ARBA" id="ARBA00023125"/>
    </source>
</evidence>
<evidence type="ECO:0000256" key="4">
    <source>
        <dbReference type="ARBA" id="ARBA00023163"/>
    </source>
</evidence>
<dbReference type="EMBL" id="CP027753">
    <property type="protein sequence ID" value="AZE49208.1"/>
    <property type="molecule type" value="Genomic_DNA"/>
</dbReference>
<sequence>MPLALIALDGESALLFPETGFSDAAERRTWNGYAHNKNAKDRSPPVNSFSAAQRNRVTMLDVAERAGVSKASVSRFIGEDRALLSDAIALRIEQAIAELGYRPNQMARGLKRGRTRLIGMLVADIRNPYSIAVMHGVETACRQHGYSLVVCNTDRDDEQERQHLANLRSYNIEGLIVNTLGHHLDELRELHREMPMVLVDRKVEQLYSDLVGLDNPQAVRSAIEHLQERGYRDLLLVSEPHDGTSSRIERSNSFKAQIQQRPALQGAAVETGAALNQQLQAFLAAPGPGPKALFCANGVAALAATRALRELGCALFDEIGLIALDDLDWYPLVGSGITALAQPTERIGASAFECLLKRLRGDVEPLRVLDFPAELIVRGSTRQRGSL</sequence>
<dbReference type="InterPro" id="IPR028082">
    <property type="entry name" value="Peripla_BP_I"/>
</dbReference>
<dbReference type="GO" id="GO:0000976">
    <property type="term" value="F:transcription cis-regulatory region binding"/>
    <property type="evidence" value="ECO:0007669"/>
    <property type="project" value="TreeGrafter"/>
</dbReference>
<keyword evidence="4" id="KW-0804">Transcription</keyword>
<name>A0A3G7TS16_9PSED</name>
<dbReference type="InterPro" id="IPR001761">
    <property type="entry name" value="Peripla_BP/Lac1_sug-bd_dom"/>
</dbReference>
<evidence type="ECO:0000313" key="7">
    <source>
        <dbReference type="EMBL" id="AZE49208.1"/>
    </source>
</evidence>
<dbReference type="Pfam" id="PF00532">
    <property type="entry name" value="Peripla_BP_1"/>
    <property type="match status" value="1"/>
</dbReference>
<dbReference type="Proteomes" id="UP000268048">
    <property type="component" value="Chromosome"/>
</dbReference>
<evidence type="ECO:0000313" key="8">
    <source>
        <dbReference type="Proteomes" id="UP000268048"/>
    </source>
</evidence>
<keyword evidence="1" id="KW-0678">Repressor</keyword>
<dbReference type="Gene3D" id="3.40.50.2300">
    <property type="match status" value="2"/>
</dbReference>
<gene>
    <name evidence="7" type="ORF">C4K04_3536</name>
</gene>
<accession>A0A3G7TS16</accession>
<dbReference type="PANTHER" id="PTHR30146">
    <property type="entry name" value="LACI-RELATED TRANSCRIPTIONAL REPRESSOR"/>
    <property type="match status" value="1"/>
</dbReference>
<dbReference type="SUPFAM" id="SSF53822">
    <property type="entry name" value="Periplasmic binding protein-like I"/>
    <property type="match status" value="1"/>
</dbReference>
<dbReference type="FunFam" id="3.40.50.2300:FF:000339">
    <property type="entry name" value="Transcriptional regulator PtxS"/>
    <property type="match status" value="1"/>
</dbReference>
<evidence type="ECO:0000256" key="2">
    <source>
        <dbReference type="ARBA" id="ARBA00023015"/>
    </source>
</evidence>
<dbReference type="InterPro" id="IPR000843">
    <property type="entry name" value="HTH_LacI"/>
</dbReference>
<evidence type="ECO:0000259" key="6">
    <source>
        <dbReference type="PROSITE" id="PS50932"/>
    </source>
</evidence>
<dbReference type="AlphaFoldDB" id="A0A3G7TS16"/>
<evidence type="ECO:0000256" key="5">
    <source>
        <dbReference type="ARBA" id="ARBA00070122"/>
    </source>
</evidence>
<dbReference type="PANTHER" id="PTHR30146:SF145">
    <property type="entry name" value="RIBOSE OPERON REPRESSOR"/>
    <property type="match status" value="1"/>
</dbReference>
<dbReference type="SUPFAM" id="SSF47413">
    <property type="entry name" value="lambda repressor-like DNA-binding domains"/>
    <property type="match status" value="1"/>
</dbReference>
<dbReference type="GO" id="GO:0032993">
    <property type="term" value="C:protein-DNA complex"/>
    <property type="evidence" value="ECO:0007669"/>
    <property type="project" value="UniProtKB-ARBA"/>
</dbReference>
<dbReference type="InterPro" id="IPR010982">
    <property type="entry name" value="Lambda_DNA-bd_dom_sf"/>
</dbReference>
<keyword evidence="2" id="KW-0805">Transcription regulation</keyword>
<protein>
    <recommendedName>
        <fullName evidence="5">HTH-type transcriptional regulator PtxS</fullName>
    </recommendedName>
</protein>
<dbReference type="CDD" id="cd01392">
    <property type="entry name" value="HTH_LacI"/>
    <property type="match status" value="1"/>
</dbReference>
<feature type="domain" description="HTH lacI-type" evidence="6">
    <location>
        <begin position="57"/>
        <end position="112"/>
    </location>
</feature>
<dbReference type="PROSITE" id="PS00356">
    <property type="entry name" value="HTH_LACI_1"/>
    <property type="match status" value="1"/>
</dbReference>
<dbReference type="PROSITE" id="PS50932">
    <property type="entry name" value="HTH_LACI_2"/>
    <property type="match status" value="1"/>
</dbReference>
<proteinExistence type="predicted"/>
<dbReference type="CDD" id="cd06283">
    <property type="entry name" value="PBP1_RegR_EndR_KdgR-like"/>
    <property type="match status" value="1"/>
</dbReference>
<keyword evidence="3" id="KW-0238">DNA-binding</keyword>
<dbReference type="SMART" id="SM00354">
    <property type="entry name" value="HTH_LACI"/>
    <property type="match status" value="1"/>
</dbReference>
<dbReference type="Pfam" id="PF00356">
    <property type="entry name" value="LacI"/>
    <property type="match status" value="1"/>
</dbReference>
<organism evidence="7 8">
    <name type="scientific">Pseudomonas chlororaphis</name>
    <dbReference type="NCBI Taxonomy" id="587753"/>
    <lineage>
        <taxon>Bacteria</taxon>
        <taxon>Pseudomonadati</taxon>
        <taxon>Pseudomonadota</taxon>
        <taxon>Gammaproteobacteria</taxon>
        <taxon>Pseudomonadales</taxon>
        <taxon>Pseudomonadaceae</taxon>
        <taxon>Pseudomonas</taxon>
    </lineage>
</organism>
<dbReference type="Gene3D" id="1.10.260.40">
    <property type="entry name" value="lambda repressor-like DNA-binding domains"/>
    <property type="match status" value="1"/>
</dbReference>
<dbReference type="GO" id="GO:0001217">
    <property type="term" value="F:DNA-binding transcription repressor activity"/>
    <property type="evidence" value="ECO:0007669"/>
    <property type="project" value="UniProtKB-ARBA"/>
</dbReference>